<dbReference type="Gene3D" id="1.20.1280.50">
    <property type="match status" value="1"/>
</dbReference>
<dbReference type="SMART" id="SM00256">
    <property type="entry name" value="FBOX"/>
    <property type="match status" value="1"/>
</dbReference>
<dbReference type="SUPFAM" id="SSF81383">
    <property type="entry name" value="F-box domain"/>
    <property type="match status" value="1"/>
</dbReference>
<evidence type="ECO:0000259" key="1">
    <source>
        <dbReference type="SMART" id="SM00256"/>
    </source>
</evidence>
<dbReference type="InterPro" id="IPR001810">
    <property type="entry name" value="F-box_dom"/>
</dbReference>
<proteinExistence type="predicted"/>
<reference evidence="2" key="1">
    <citation type="journal article" date="2020" name="Nat. Commun.">
        <title>Large-scale genome sequencing of mycorrhizal fungi provides insights into the early evolution of symbiotic traits.</title>
        <authorList>
            <person name="Miyauchi S."/>
            <person name="Kiss E."/>
            <person name="Kuo A."/>
            <person name="Drula E."/>
            <person name="Kohler A."/>
            <person name="Sanchez-Garcia M."/>
            <person name="Morin E."/>
            <person name="Andreopoulos B."/>
            <person name="Barry K.W."/>
            <person name="Bonito G."/>
            <person name="Buee M."/>
            <person name="Carver A."/>
            <person name="Chen C."/>
            <person name="Cichocki N."/>
            <person name="Clum A."/>
            <person name="Culley D."/>
            <person name="Crous P.W."/>
            <person name="Fauchery L."/>
            <person name="Girlanda M."/>
            <person name="Hayes R.D."/>
            <person name="Keri Z."/>
            <person name="LaButti K."/>
            <person name="Lipzen A."/>
            <person name="Lombard V."/>
            <person name="Magnuson J."/>
            <person name="Maillard F."/>
            <person name="Murat C."/>
            <person name="Nolan M."/>
            <person name="Ohm R.A."/>
            <person name="Pangilinan J."/>
            <person name="Pereira M.F."/>
            <person name="Perotto S."/>
            <person name="Peter M."/>
            <person name="Pfister S."/>
            <person name="Riley R."/>
            <person name="Sitrit Y."/>
            <person name="Stielow J.B."/>
            <person name="Szollosi G."/>
            <person name="Zifcakova L."/>
            <person name="Stursova M."/>
            <person name="Spatafora J.W."/>
            <person name="Tedersoo L."/>
            <person name="Vaario L.M."/>
            <person name="Yamada A."/>
            <person name="Yan M."/>
            <person name="Wang P."/>
            <person name="Xu J."/>
            <person name="Bruns T."/>
            <person name="Baldrian P."/>
            <person name="Vilgalys R."/>
            <person name="Dunand C."/>
            <person name="Henrissat B."/>
            <person name="Grigoriev I.V."/>
            <person name="Hibbett D."/>
            <person name="Nagy L.G."/>
            <person name="Martin F.M."/>
        </authorList>
    </citation>
    <scope>NUCLEOTIDE SEQUENCE</scope>
    <source>
        <strain evidence="2">UH-Tt-Lm1</strain>
    </source>
</reference>
<name>A0A9P6HCB7_9AGAM</name>
<evidence type="ECO:0000313" key="2">
    <source>
        <dbReference type="EMBL" id="KAF9783919.1"/>
    </source>
</evidence>
<gene>
    <name evidence="2" type="ORF">BJ322DRAFT_885769</name>
</gene>
<reference evidence="2" key="2">
    <citation type="submission" date="2020-11" db="EMBL/GenBank/DDBJ databases">
        <authorList>
            <consortium name="DOE Joint Genome Institute"/>
            <person name="Kuo A."/>
            <person name="Miyauchi S."/>
            <person name="Kiss E."/>
            <person name="Drula E."/>
            <person name="Kohler A."/>
            <person name="Sanchez-Garcia M."/>
            <person name="Andreopoulos B."/>
            <person name="Barry K.W."/>
            <person name="Bonito G."/>
            <person name="Buee M."/>
            <person name="Carver A."/>
            <person name="Chen C."/>
            <person name="Cichocki N."/>
            <person name="Clum A."/>
            <person name="Culley D."/>
            <person name="Crous P.W."/>
            <person name="Fauchery L."/>
            <person name="Girlanda M."/>
            <person name="Hayes R."/>
            <person name="Keri Z."/>
            <person name="Labutti K."/>
            <person name="Lipzen A."/>
            <person name="Lombard V."/>
            <person name="Magnuson J."/>
            <person name="Maillard F."/>
            <person name="Morin E."/>
            <person name="Murat C."/>
            <person name="Nolan M."/>
            <person name="Ohm R."/>
            <person name="Pangilinan J."/>
            <person name="Pereira M."/>
            <person name="Perotto S."/>
            <person name="Peter M."/>
            <person name="Riley R."/>
            <person name="Sitrit Y."/>
            <person name="Stielow B."/>
            <person name="Szollosi G."/>
            <person name="Zifcakova L."/>
            <person name="Stursova M."/>
            <person name="Spatafora J.W."/>
            <person name="Tedersoo L."/>
            <person name="Vaario L.-M."/>
            <person name="Yamada A."/>
            <person name="Yan M."/>
            <person name="Wang P."/>
            <person name="Xu J."/>
            <person name="Bruns T."/>
            <person name="Baldrian P."/>
            <person name="Vilgalys R."/>
            <person name="Henrissat B."/>
            <person name="Grigoriev I.V."/>
            <person name="Hibbett D."/>
            <person name="Nagy L.G."/>
            <person name="Martin F.M."/>
        </authorList>
    </citation>
    <scope>NUCLEOTIDE SEQUENCE</scope>
    <source>
        <strain evidence="2">UH-Tt-Lm1</strain>
    </source>
</reference>
<sequence length="561" mass="63464">MDTHTYPGRGLSVSQLIFALNEELKRVAYSPLFTLEAVSQLDWDGSTALASIREWRNSLVRVNRIPIDILSLIPTHLTSQKDHFHAASVCRHWRGVLLNHGAMWSQLFLGKGEECVSTLLERAKGSVLDVVAYGDPPVGTVTLISSRAQQIRHLELRHIRWQDITTFSELKPLLRTLKIISPETTNLHGQPIILAPPSLTLFSGSISLEQFVFCSWRLPLLNHFSFPNLTTFELLSDPSGNYSALHLLDFLKDSPTLQMVEVRISEVWMQDVPQEMVVVLPNAETFSLRVADGPTTRVYDIGTHISCPSARQMALKCEIDDSDMGLYLAIFPTPVLWDTIVHQHMANPIEEVTLEIDGSDDDNIRSFLTFQTSDATTVRLGFDIDDTGADRDELNMPRDEMGWEIFSQALTTIRDHPLISHVKRLRIKYRAAAPHTFGMLAVADKVQGLFDSLGPLDQLTICGCDLHVFLATFLDDPVFYDLEQPIVFPQIRELAILHPLMDDDEMECMDAIKELAMSQYMLGVPFERVTVRMWSLPDGMAEELGQWVATVDCCQEWYREE</sequence>
<keyword evidence="3" id="KW-1185">Reference proteome</keyword>
<evidence type="ECO:0000313" key="3">
    <source>
        <dbReference type="Proteomes" id="UP000736335"/>
    </source>
</evidence>
<organism evidence="2 3">
    <name type="scientific">Thelephora terrestris</name>
    <dbReference type="NCBI Taxonomy" id="56493"/>
    <lineage>
        <taxon>Eukaryota</taxon>
        <taxon>Fungi</taxon>
        <taxon>Dikarya</taxon>
        <taxon>Basidiomycota</taxon>
        <taxon>Agaricomycotina</taxon>
        <taxon>Agaricomycetes</taxon>
        <taxon>Thelephorales</taxon>
        <taxon>Thelephoraceae</taxon>
        <taxon>Thelephora</taxon>
    </lineage>
</organism>
<dbReference type="Proteomes" id="UP000736335">
    <property type="component" value="Unassembled WGS sequence"/>
</dbReference>
<dbReference type="InterPro" id="IPR036047">
    <property type="entry name" value="F-box-like_dom_sf"/>
</dbReference>
<comment type="caution">
    <text evidence="2">The sequence shown here is derived from an EMBL/GenBank/DDBJ whole genome shotgun (WGS) entry which is preliminary data.</text>
</comment>
<accession>A0A9P6HCB7</accession>
<dbReference type="Pfam" id="PF12937">
    <property type="entry name" value="F-box-like"/>
    <property type="match status" value="1"/>
</dbReference>
<protein>
    <recommendedName>
        <fullName evidence="1">F-box domain-containing protein</fullName>
    </recommendedName>
</protein>
<dbReference type="AlphaFoldDB" id="A0A9P6HCB7"/>
<feature type="domain" description="F-box" evidence="1">
    <location>
        <begin position="65"/>
        <end position="106"/>
    </location>
</feature>
<dbReference type="EMBL" id="WIUZ02000009">
    <property type="protein sequence ID" value="KAF9783919.1"/>
    <property type="molecule type" value="Genomic_DNA"/>
</dbReference>